<dbReference type="InterPro" id="IPR017853">
    <property type="entry name" value="GH"/>
</dbReference>
<dbReference type="STRING" id="1121919.SAMN02745975_00728"/>
<sequence length="970" mass="107425">MKKITRISITIVLLAFILQIWMPHASSDPIHRGELRGLWVATVLNIDYPSKPTEEPEVLKAEALKILDHAADMGLNAVFLQVRPASDAIYKSRYFPWSKYLTGKQGQAPKDGFDPLAFWIAEAHNRGIELHAWINPYRGTKKTAVELNHDLASLDATNPIRLKPDWIVKHTDGNFYYDPGLPEVRQLVIDGVLEIIENYDIDGIHFDDYFYPGKDFNDKAAYEKYGKGYSNINDWRRENVNLLIRDLSEAIKQTQKNIRFGISPFGIWANSNTNPLGSDTKGMQSYYDQFADTRKWVKEGWIDYIAPQIYWNIGFAVADYSKLLSWWKDTVNGTEVDLYIGQAAYRAGNPDPSSPWYGISEIEKQLQLNTHSPEVKGSIFFSYKSFENNPALAGAVKAFYEKKDGFTVRVPVSVSRPADNIKTGLSQYYLNGASDPEQPLFLNGKPVENRSPQGYFGILVPLEKGANQFTFSQEGSYVTRVIFRETPSAAAKKLSAAEIPAASVFPKEQEYRTPGEKITLSCQAPIGSKVTVNLGGKSYTMKPSGLSASGQGIFADTYTHVYTIPTYAGTPRIIDLGTPVYTMNYKGATKTSKAPAKIGVVMKNAPFYAEVVKSVADTYSTPTTGNGAAYELYSGMTDYVTGMTGNFVRLSSGQWINKKDVKTYATQSPLTTKIQKAEYSTGEKWDTLNIDLSKLTTVFSSFDGNVVKLDISAAAGGVIPTLPEEAMVSSVAVLQNTNSLQYTLTLKKDHFIEGYFIEKTPTGIALMLKRPVVSVGGDQPLAGITIMIDPGHGGSDTGALGPLGAANAEKSINLNTALKLQQELEQLGAIVLMTRNTDIDVSLEERLAASRNARPDLFISIHANSMGDNVDIAKIDGFSVFYREKLAQLASEKVFMHTLDTLKRNSKGLHNKNFYVTRGTWAPSILIESGFVPNPYEYEWLINDEDQALLAKTLAEAILQYFSTPKSPIK</sequence>
<dbReference type="Gene3D" id="3.40.630.40">
    <property type="entry name" value="Zn-dependent exopeptidases"/>
    <property type="match status" value="1"/>
</dbReference>
<dbReference type="CDD" id="cd02696">
    <property type="entry name" value="MurNAc-LAA"/>
    <property type="match status" value="1"/>
</dbReference>
<feature type="domain" description="MurNAc-LAA" evidence="2">
    <location>
        <begin position="847"/>
        <end position="959"/>
    </location>
</feature>
<dbReference type="SUPFAM" id="SSF53187">
    <property type="entry name" value="Zn-dependent exopeptidases"/>
    <property type="match status" value="1"/>
</dbReference>
<keyword evidence="4" id="KW-1185">Reference proteome</keyword>
<dbReference type="AlphaFoldDB" id="A0A1M6EF95"/>
<keyword evidence="1" id="KW-0732">Signal</keyword>
<evidence type="ECO:0000256" key="1">
    <source>
        <dbReference type="ARBA" id="ARBA00022729"/>
    </source>
</evidence>
<name>A0A1M6EF95_9FIRM</name>
<evidence type="ECO:0000259" key="2">
    <source>
        <dbReference type="SMART" id="SM00646"/>
    </source>
</evidence>
<dbReference type="Pfam" id="PF01520">
    <property type="entry name" value="Amidase_3"/>
    <property type="match status" value="1"/>
</dbReference>
<keyword evidence="3" id="KW-0449">Lipoprotein</keyword>
<dbReference type="InterPro" id="IPR002508">
    <property type="entry name" value="MurNAc-LAA_cat"/>
</dbReference>
<dbReference type="SMART" id="SM00646">
    <property type="entry name" value="Ami_3"/>
    <property type="match status" value="1"/>
</dbReference>
<organism evidence="3 4">
    <name type="scientific">Geosporobacter subterraneus DSM 17957</name>
    <dbReference type="NCBI Taxonomy" id="1121919"/>
    <lineage>
        <taxon>Bacteria</taxon>
        <taxon>Bacillati</taxon>
        <taxon>Bacillota</taxon>
        <taxon>Clostridia</taxon>
        <taxon>Peptostreptococcales</taxon>
        <taxon>Thermotaleaceae</taxon>
        <taxon>Geosporobacter</taxon>
    </lineage>
</organism>
<dbReference type="InterPro" id="IPR052177">
    <property type="entry name" value="Divisome_Glycosyl_Hydrolase"/>
</dbReference>
<dbReference type="EMBL" id="FQZV01000008">
    <property type="protein sequence ID" value="SHI84152.1"/>
    <property type="molecule type" value="Genomic_DNA"/>
</dbReference>
<dbReference type="GO" id="GO:0008745">
    <property type="term" value="F:N-acetylmuramoyl-L-alanine amidase activity"/>
    <property type="evidence" value="ECO:0007669"/>
    <property type="project" value="InterPro"/>
</dbReference>
<accession>A0A1M6EF95</accession>
<dbReference type="Gene3D" id="3.20.20.80">
    <property type="entry name" value="Glycosidases"/>
    <property type="match status" value="1"/>
</dbReference>
<evidence type="ECO:0000313" key="3">
    <source>
        <dbReference type="EMBL" id="SHI84152.1"/>
    </source>
</evidence>
<dbReference type="PANTHER" id="PTHR43405:SF1">
    <property type="entry name" value="GLYCOSYL HYDROLASE DIGH"/>
    <property type="match status" value="1"/>
</dbReference>
<proteinExistence type="predicted"/>
<evidence type="ECO:0000313" key="4">
    <source>
        <dbReference type="Proteomes" id="UP000184536"/>
    </source>
</evidence>
<dbReference type="GO" id="GO:0009253">
    <property type="term" value="P:peptidoglycan catabolic process"/>
    <property type="evidence" value="ECO:0007669"/>
    <property type="project" value="InterPro"/>
</dbReference>
<dbReference type="PANTHER" id="PTHR43405">
    <property type="entry name" value="GLYCOSYL HYDROLASE DIGH"/>
    <property type="match status" value="1"/>
</dbReference>
<dbReference type="InterPro" id="IPR003790">
    <property type="entry name" value="GHL10"/>
</dbReference>
<dbReference type="OrthoDB" id="43070at2"/>
<dbReference type="Proteomes" id="UP000184536">
    <property type="component" value="Unassembled WGS sequence"/>
</dbReference>
<gene>
    <name evidence="3" type="ORF">SAMN02745975_00728</name>
</gene>
<dbReference type="SUPFAM" id="SSF51445">
    <property type="entry name" value="(Trans)glycosidases"/>
    <property type="match status" value="1"/>
</dbReference>
<protein>
    <submittedName>
        <fullName evidence="3">Uncharacterized lipoprotein YddW, UPF0748 family</fullName>
    </submittedName>
</protein>
<dbReference type="Pfam" id="PF02638">
    <property type="entry name" value="GHL10"/>
    <property type="match status" value="1"/>
</dbReference>
<reference evidence="4" key="1">
    <citation type="submission" date="2016-11" db="EMBL/GenBank/DDBJ databases">
        <authorList>
            <person name="Varghese N."/>
            <person name="Submissions S."/>
        </authorList>
    </citation>
    <scope>NUCLEOTIDE SEQUENCE [LARGE SCALE GENOMIC DNA]</scope>
    <source>
        <strain evidence="4">DSM 17957</strain>
    </source>
</reference>
<dbReference type="RefSeq" id="WP_110940010.1">
    <property type="nucleotide sequence ID" value="NZ_FQZV01000008.1"/>
</dbReference>